<keyword evidence="3" id="KW-1185">Reference proteome</keyword>
<evidence type="ECO:0000313" key="3">
    <source>
        <dbReference type="Proteomes" id="UP000651057"/>
    </source>
</evidence>
<feature type="transmembrane region" description="Helical" evidence="1">
    <location>
        <begin position="70"/>
        <end position="90"/>
    </location>
</feature>
<dbReference type="AlphaFoldDB" id="A0A937A7F7"/>
<dbReference type="RefSeq" id="WP_201923932.1">
    <property type="nucleotide sequence ID" value="NZ_BAABAX010000030.1"/>
</dbReference>
<feature type="transmembrane region" description="Helical" evidence="1">
    <location>
        <begin position="12"/>
        <end position="28"/>
    </location>
</feature>
<evidence type="ECO:0000256" key="1">
    <source>
        <dbReference type="SAM" id="Phobius"/>
    </source>
</evidence>
<gene>
    <name evidence="2" type="ORF">JJQ60_19035</name>
</gene>
<evidence type="ECO:0000313" key="2">
    <source>
        <dbReference type="EMBL" id="MBL0685639.1"/>
    </source>
</evidence>
<reference evidence="2" key="1">
    <citation type="submission" date="2021-01" db="EMBL/GenBank/DDBJ databases">
        <authorList>
            <person name="Zhong Y.L."/>
        </authorList>
    </citation>
    <scope>NUCLEOTIDE SEQUENCE</scope>
    <source>
        <strain evidence="2">KCTC 23302</strain>
    </source>
</reference>
<keyword evidence="1" id="KW-0812">Transmembrane</keyword>
<feature type="transmembrane region" description="Helical" evidence="1">
    <location>
        <begin position="110"/>
        <end position="131"/>
    </location>
</feature>
<feature type="transmembrane region" description="Helical" evidence="1">
    <location>
        <begin position="48"/>
        <end position="65"/>
    </location>
</feature>
<dbReference type="Proteomes" id="UP000651057">
    <property type="component" value="Unassembled WGS sequence"/>
</dbReference>
<protein>
    <submittedName>
        <fullName evidence="2">Uncharacterized protein</fullName>
    </submittedName>
</protein>
<comment type="caution">
    <text evidence="2">The sequence shown here is derived from an EMBL/GenBank/DDBJ whole genome shotgun (WGS) entry which is preliminary data.</text>
</comment>
<keyword evidence="1" id="KW-0472">Membrane</keyword>
<proteinExistence type="predicted"/>
<sequence>MKNNLVLQKTAITFSVVLYAIVVPYLEINNTHVFNPDWTPHVRIHEVWQLFTNTSIGVLCLWLVWKKSEVLLSSILSMIITGSFLVAFALQDTYGGSMKFLDGSEKTILGINIGVVGFGLAFILLVVSLIAQFKNNKKA</sequence>
<organism evidence="2 3">
    <name type="scientific">Aquimarina mytili</name>
    <dbReference type="NCBI Taxonomy" id="874423"/>
    <lineage>
        <taxon>Bacteria</taxon>
        <taxon>Pseudomonadati</taxon>
        <taxon>Bacteroidota</taxon>
        <taxon>Flavobacteriia</taxon>
        <taxon>Flavobacteriales</taxon>
        <taxon>Flavobacteriaceae</taxon>
        <taxon>Aquimarina</taxon>
    </lineage>
</organism>
<name>A0A937A7F7_9FLAO</name>
<keyword evidence="1" id="KW-1133">Transmembrane helix</keyword>
<accession>A0A937A7F7</accession>
<dbReference type="EMBL" id="JAERQJ010000010">
    <property type="protein sequence ID" value="MBL0685639.1"/>
    <property type="molecule type" value="Genomic_DNA"/>
</dbReference>